<dbReference type="Ensembl" id="ENSSPUT00000018512.1">
    <property type="protein sequence ID" value="ENSSPUP00000017383.1"/>
    <property type="gene ID" value="ENSSPUG00000013446.1"/>
</dbReference>
<dbReference type="GeneTree" id="ENSGT01070000254012"/>
<feature type="disulfide bond" evidence="4">
    <location>
        <begin position="47"/>
        <end position="64"/>
    </location>
</feature>
<dbReference type="Gene3D" id="4.10.110.10">
    <property type="entry name" value="Spasmolytic Protein, domain 1"/>
    <property type="match status" value="1"/>
</dbReference>
<dbReference type="SMART" id="SM00018">
    <property type="entry name" value="PD"/>
    <property type="match status" value="1"/>
</dbReference>
<feature type="disulfide bond" evidence="4">
    <location>
        <begin position="27"/>
        <end position="53"/>
    </location>
</feature>
<feature type="signal peptide" evidence="5">
    <location>
        <begin position="1"/>
        <end position="20"/>
    </location>
</feature>
<dbReference type="FunFam" id="4.10.110.10:FF:000006">
    <property type="entry name" value="Trefoil factor 1"/>
    <property type="match status" value="1"/>
</dbReference>
<comment type="subcellular location">
    <subcellularLocation>
        <location evidence="1">Secreted</location>
    </subcellularLocation>
</comment>
<feature type="disulfide bond" evidence="4">
    <location>
        <begin position="37"/>
        <end position="52"/>
    </location>
</feature>
<keyword evidence="3 4" id="KW-1015">Disulfide bond</keyword>
<dbReference type="InterPro" id="IPR017994">
    <property type="entry name" value="P_trefoil_chordata"/>
</dbReference>
<accession>A0A8D0H7I1</accession>
<evidence type="ECO:0000256" key="3">
    <source>
        <dbReference type="ARBA" id="ARBA00023157"/>
    </source>
</evidence>
<dbReference type="PANTHER" id="PTHR13826">
    <property type="entry name" value="INTESTINAL TREFOIL FACTOR-RELATED"/>
    <property type="match status" value="1"/>
</dbReference>
<sequence>VEKRVLWVLTIALIVGLSNALMAPGRCDVQPRSRENCGYPGITEIECSSKQCCFESNVLDVPWCFKPGPEDG</sequence>
<evidence type="ECO:0000313" key="7">
    <source>
        <dbReference type="Ensembl" id="ENSSPUP00000017383.1"/>
    </source>
</evidence>
<evidence type="ECO:0000256" key="4">
    <source>
        <dbReference type="PROSITE-ProRule" id="PRU00779"/>
    </source>
</evidence>
<reference evidence="7" key="1">
    <citation type="submission" date="2025-08" db="UniProtKB">
        <authorList>
            <consortium name="Ensembl"/>
        </authorList>
    </citation>
    <scope>IDENTIFICATION</scope>
</reference>
<keyword evidence="5" id="KW-0732">Signal</keyword>
<protein>
    <recommendedName>
        <fullName evidence="6">P-type domain-containing protein</fullName>
    </recommendedName>
</protein>
<keyword evidence="2" id="KW-0964">Secreted</keyword>
<dbReference type="GO" id="GO:0005615">
    <property type="term" value="C:extracellular space"/>
    <property type="evidence" value="ECO:0007669"/>
    <property type="project" value="TreeGrafter"/>
</dbReference>
<evidence type="ECO:0000256" key="2">
    <source>
        <dbReference type="ARBA" id="ARBA00022525"/>
    </source>
</evidence>
<dbReference type="OMA" id="QPRSREN"/>
<dbReference type="Pfam" id="PF00088">
    <property type="entry name" value="Trefoil"/>
    <property type="match status" value="1"/>
</dbReference>
<evidence type="ECO:0000259" key="6">
    <source>
        <dbReference type="PROSITE" id="PS51448"/>
    </source>
</evidence>
<reference evidence="7" key="2">
    <citation type="submission" date="2025-09" db="UniProtKB">
        <authorList>
            <consortium name="Ensembl"/>
        </authorList>
    </citation>
    <scope>IDENTIFICATION</scope>
</reference>
<dbReference type="PROSITE" id="PS00025">
    <property type="entry name" value="P_TREFOIL_1"/>
    <property type="match status" value="1"/>
</dbReference>
<keyword evidence="8" id="KW-1185">Reference proteome</keyword>
<dbReference type="AlphaFoldDB" id="A0A8D0H7I1"/>
<dbReference type="CDD" id="cd00111">
    <property type="entry name" value="Trefoil"/>
    <property type="match status" value="1"/>
</dbReference>
<dbReference type="PRINTS" id="PR00680">
    <property type="entry name" value="PTREFOIL"/>
</dbReference>
<proteinExistence type="predicted"/>
<evidence type="ECO:0000313" key="8">
    <source>
        <dbReference type="Proteomes" id="UP000694392"/>
    </source>
</evidence>
<organism evidence="7 8">
    <name type="scientific">Sphenodon punctatus</name>
    <name type="common">Tuatara</name>
    <name type="synonym">Hatteria punctata</name>
    <dbReference type="NCBI Taxonomy" id="8508"/>
    <lineage>
        <taxon>Eukaryota</taxon>
        <taxon>Metazoa</taxon>
        <taxon>Chordata</taxon>
        <taxon>Craniata</taxon>
        <taxon>Vertebrata</taxon>
        <taxon>Euteleostomi</taxon>
        <taxon>Lepidosauria</taxon>
        <taxon>Sphenodontia</taxon>
        <taxon>Sphenodontidae</taxon>
        <taxon>Sphenodon</taxon>
    </lineage>
</organism>
<feature type="domain" description="P-type" evidence="6">
    <location>
        <begin position="25"/>
        <end position="68"/>
    </location>
</feature>
<dbReference type="InterPro" id="IPR044913">
    <property type="entry name" value="P_trefoil_dom_sf"/>
</dbReference>
<dbReference type="PROSITE" id="PS51448">
    <property type="entry name" value="P_TREFOIL_2"/>
    <property type="match status" value="1"/>
</dbReference>
<dbReference type="InterPro" id="IPR000519">
    <property type="entry name" value="P_trefoil_dom"/>
</dbReference>
<dbReference type="Proteomes" id="UP000694392">
    <property type="component" value="Unplaced"/>
</dbReference>
<dbReference type="SUPFAM" id="SSF57492">
    <property type="entry name" value="Trefoil"/>
    <property type="match status" value="1"/>
</dbReference>
<dbReference type="PANTHER" id="PTHR13826:SF14">
    <property type="entry name" value="TREFOIL FACTOR 2"/>
    <property type="match status" value="1"/>
</dbReference>
<evidence type="ECO:0000256" key="5">
    <source>
        <dbReference type="SAM" id="SignalP"/>
    </source>
</evidence>
<name>A0A8D0H7I1_SPHPU</name>
<feature type="chain" id="PRO_5034195508" description="P-type domain-containing protein" evidence="5">
    <location>
        <begin position="21"/>
        <end position="72"/>
    </location>
</feature>
<evidence type="ECO:0000256" key="1">
    <source>
        <dbReference type="ARBA" id="ARBA00004613"/>
    </source>
</evidence>
<dbReference type="InterPro" id="IPR017957">
    <property type="entry name" value="P_trefoil_CS"/>
</dbReference>